<feature type="region of interest" description="Disordered" evidence="1">
    <location>
        <begin position="1"/>
        <end position="30"/>
    </location>
</feature>
<feature type="compositionally biased region" description="Basic and acidic residues" evidence="1">
    <location>
        <begin position="20"/>
        <end position="30"/>
    </location>
</feature>
<accession>A0A1M7AGZ3</accession>
<gene>
    <name evidence="2" type="ORF">SAMN05443637_1281</name>
</gene>
<reference evidence="2 3" key="1">
    <citation type="submission" date="2016-11" db="EMBL/GenBank/DDBJ databases">
        <authorList>
            <person name="Jaros S."/>
            <person name="Januszkiewicz K."/>
            <person name="Wedrychowicz H."/>
        </authorList>
    </citation>
    <scope>NUCLEOTIDE SEQUENCE [LARGE SCALE GENOMIC DNA]</scope>
    <source>
        <strain evidence="2 3">DSM 43832</strain>
    </source>
</reference>
<feature type="non-terminal residue" evidence="2">
    <location>
        <position position="1"/>
    </location>
</feature>
<evidence type="ECO:0000256" key="1">
    <source>
        <dbReference type="SAM" id="MobiDB-lite"/>
    </source>
</evidence>
<dbReference type="AlphaFoldDB" id="A0A1M7AGZ3"/>
<dbReference type="Proteomes" id="UP000184363">
    <property type="component" value="Unassembled WGS sequence"/>
</dbReference>
<dbReference type="EMBL" id="FRAP01000028">
    <property type="protein sequence ID" value="SHL42038.1"/>
    <property type="molecule type" value="Genomic_DNA"/>
</dbReference>
<evidence type="ECO:0000313" key="3">
    <source>
        <dbReference type="Proteomes" id="UP000184363"/>
    </source>
</evidence>
<proteinExistence type="predicted"/>
<organism evidence="2 3">
    <name type="scientific">Pseudonocardia thermophila</name>
    <dbReference type="NCBI Taxonomy" id="1848"/>
    <lineage>
        <taxon>Bacteria</taxon>
        <taxon>Bacillati</taxon>
        <taxon>Actinomycetota</taxon>
        <taxon>Actinomycetes</taxon>
        <taxon>Pseudonocardiales</taxon>
        <taxon>Pseudonocardiaceae</taxon>
        <taxon>Pseudonocardia</taxon>
    </lineage>
</organism>
<keyword evidence="3" id="KW-1185">Reference proteome</keyword>
<evidence type="ECO:0000313" key="2">
    <source>
        <dbReference type="EMBL" id="SHL42038.1"/>
    </source>
</evidence>
<protein>
    <submittedName>
        <fullName evidence="2">Uncharacterized protein</fullName>
    </submittedName>
</protein>
<sequence>GDDVDNTKPAPPTTDAADTNPHDHEVPLQY</sequence>
<name>A0A1M7AGZ3_PSETH</name>